<dbReference type="InterPro" id="IPR029476">
    <property type="entry name" value="DNase_NucA_NucB"/>
</dbReference>
<dbReference type="Pfam" id="PF14040">
    <property type="entry name" value="DNase_NucA_NucB"/>
    <property type="match status" value="1"/>
</dbReference>
<organism evidence="2 3">
    <name type="scientific">Mangrovihabitans endophyticus</name>
    <dbReference type="NCBI Taxonomy" id="1751298"/>
    <lineage>
        <taxon>Bacteria</taxon>
        <taxon>Bacillati</taxon>
        <taxon>Actinomycetota</taxon>
        <taxon>Actinomycetes</taxon>
        <taxon>Micromonosporales</taxon>
        <taxon>Micromonosporaceae</taxon>
        <taxon>Mangrovihabitans</taxon>
    </lineage>
</organism>
<comment type="caution">
    <text evidence="2">The sequence shown here is derived from an EMBL/GenBank/DDBJ whole genome shotgun (WGS) entry which is preliminary data.</text>
</comment>
<keyword evidence="3" id="KW-1185">Reference proteome</keyword>
<dbReference type="AlphaFoldDB" id="A0A8J3BTJ9"/>
<reference evidence="2" key="1">
    <citation type="journal article" date="2014" name="Int. J. Syst. Evol. Microbiol.">
        <title>Complete genome sequence of Corynebacterium casei LMG S-19264T (=DSM 44701T), isolated from a smear-ripened cheese.</title>
        <authorList>
            <consortium name="US DOE Joint Genome Institute (JGI-PGF)"/>
            <person name="Walter F."/>
            <person name="Albersmeier A."/>
            <person name="Kalinowski J."/>
            <person name="Ruckert C."/>
        </authorList>
    </citation>
    <scope>NUCLEOTIDE SEQUENCE</scope>
    <source>
        <strain evidence="2">CGMCC 4.7299</strain>
    </source>
</reference>
<dbReference type="EMBL" id="BMMX01000001">
    <property type="protein sequence ID" value="GGK73350.1"/>
    <property type="molecule type" value="Genomic_DNA"/>
</dbReference>
<evidence type="ECO:0000313" key="3">
    <source>
        <dbReference type="Proteomes" id="UP000656042"/>
    </source>
</evidence>
<feature type="domain" description="Deoxyribonuclease NucA/NucB" evidence="1">
    <location>
        <begin position="257"/>
        <end position="339"/>
    </location>
</feature>
<protein>
    <recommendedName>
        <fullName evidence="1">Deoxyribonuclease NucA/NucB domain-containing protein</fullName>
    </recommendedName>
</protein>
<dbReference type="Proteomes" id="UP000656042">
    <property type="component" value="Unassembled WGS sequence"/>
</dbReference>
<evidence type="ECO:0000259" key="1">
    <source>
        <dbReference type="Pfam" id="PF14040"/>
    </source>
</evidence>
<proteinExistence type="predicted"/>
<evidence type="ECO:0000313" key="2">
    <source>
        <dbReference type="EMBL" id="GGK73350.1"/>
    </source>
</evidence>
<accession>A0A8J3BTJ9</accession>
<sequence length="343" mass="36127">MSCLEAVPGISGDATKRQQAGPNLAGLDTLPLPQWCIDNAFTGVWALRTDACEVLTLHYWTYTVTDGVETLTGELSSVVSSYAYTSTTLTTFAHQVDASPASGWGDALRATISGNTTAAGACVVDSSTFDTGPVQPFNSLRAGEAFFTTTATAPGAVGSCTTTWNLVYTNAGYPPATAGVPMTPIRCDNATAGNNSAGCVIPWYASALIYSSSLYPDLASHVSRAQRLGGLPGNSFARPLTRTTNQNIIDTNRNRACGDAPSIADKSCDEYPIARSRQGLSSGGTRRTFDNCDFNLPRSTDPAGVSVCMINATENNAQGGLNTQFFRRERVLDGDPFRVLVGA</sequence>
<gene>
    <name evidence="2" type="ORF">GCM10012284_04020</name>
</gene>
<name>A0A8J3BTJ9_9ACTN</name>
<reference evidence="2" key="2">
    <citation type="submission" date="2020-09" db="EMBL/GenBank/DDBJ databases">
        <authorList>
            <person name="Sun Q."/>
            <person name="Zhou Y."/>
        </authorList>
    </citation>
    <scope>NUCLEOTIDE SEQUENCE</scope>
    <source>
        <strain evidence="2">CGMCC 4.7299</strain>
    </source>
</reference>
<dbReference type="RefSeq" id="WP_189077267.1">
    <property type="nucleotide sequence ID" value="NZ_BMMX01000001.1"/>
</dbReference>